<proteinExistence type="predicted"/>
<sequence length="95" mass="10513">MTDDVRIVSDGGRPENAASSASSSASQPAPLSASGRRRHPRVVRRGTEWFDADGVKLDPEDLRSEESKDRDDDRRILDELPPHWGVFSERKQAGA</sequence>
<organism evidence="2 3">
    <name type="scientific">Pseudoscardovia radai</name>
    <dbReference type="NCBI Taxonomy" id="987066"/>
    <lineage>
        <taxon>Bacteria</taxon>
        <taxon>Bacillati</taxon>
        <taxon>Actinomycetota</taxon>
        <taxon>Actinomycetes</taxon>
        <taxon>Bifidobacteriales</taxon>
        <taxon>Bifidobacteriaceae</taxon>
        <taxon>Pseudoscardovia</taxon>
    </lineage>
</organism>
<evidence type="ECO:0000313" key="3">
    <source>
        <dbReference type="Proteomes" id="UP000216725"/>
    </source>
</evidence>
<evidence type="ECO:0000256" key="1">
    <source>
        <dbReference type="SAM" id="MobiDB-lite"/>
    </source>
</evidence>
<name>A0A261F0A7_9BIFI</name>
<reference evidence="2 3" key="1">
    <citation type="journal article" date="2017" name="BMC Genomics">
        <title>Comparative genomic and phylogenomic analyses of the Bifidobacteriaceae family.</title>
        <authorList>
            <person name="Lugli G.A."/>
            <person name="Milani C."/>
            <person name="Turroni F."/>
            <person name="Duranti S."/>
            <person name="Mancabelli L."/>
            <person name="Mangifesta M."/>
            <person name="Ferrario C."/>
            <person name="Modesto M."/>
            <person name="Mattarelli P."/>
            <person name="Jiri K."/>
            <person name="van Sinderen D."/>
            <person name="Ventura M."/>
        </authorList>
    </citation>
    <scope>NUCLEOTIDE SEQUENCE [LARGE SCALE GENOMIC DNA]</scope>
    <source>
        <strain evidence="2 3">DSM 24742</strain>
    </source>
</reference>
<feature type="compositionally biased region" description="Low complexity" evidence="1">
    <location>
        <begin position="17"/>
        <end position="34"/>
    </location>
</feature>
<evidence type="ECO:0008006" key="4">
    <source>
        <dbReference type="Google" id="ProtNLM"/>
    </source>
</evidence>
<dbReference type="AlphaFoldDB" id="A0A261F0A7"/>
<protein>
    <recommendedName>
        <fullName evidence="4">Superfamily I DNA and RNA helicase</fullName>
    </recommendedName>
</protein>
<feature type="compositionally biased region" description="Basic and acidic residues" evidence="1">
    <location>
        <begin position="45"/>
        <end position="76"/>
    </location>
</feature>
<accession>A0A261F0A7</accession>
<keyword evidence="3" id="KW-1185">Reference proteome</keyword>
<feature type="region of interest" description="Disordered" evidence="1">
    <location>
        <begin position="1"/>
        <end position="76"/>
    </location>
</feature>
<dbReference type="Proteomes" id="UP000216725">
    <property type="component" value="Unassembled WGS sequence"/>
</dbReference>
<evidence type="ECO:0000313" key="2">
    <source>
        <dbReference type="EMBL" id="OZG52515.1"/>
    </source>
</evidence>
<feature type="compositionally biased region" description="Basic residues" evidence="1">
    <location>
        <begin position="35"/>
        <end position="44"/>
    </location>
</feature>
<comment type="caution">
    <text evidence="2">The sequence shown here is derived from an EMBL/GenBank/DDBJ whole genome shotgun (WGS) entry which is preliminary data.</text>
</comment>
<dbReference type="EMBL" id="MWWR01000003">
    <property type="protein sequence ID" value="OZG52515.1"/>
    <property type="molecule type" value="Genomic_DNA"/>
</dbReference>
<gene>
    <name evidence="2" type="ORF">PSRA_0247</name>
</gene>